<name>A0ABQ4XHA8_9ASTR</name>
<keyword evidence="2" id="KW-1185">Reference proteome</keyword>
<comment type="caution">
    <text evidence="1">The sequence shown here is derived from an EMBL/GenBank/DDBJ whole genome shotgun (WGS) entry which is preliminary data.</text>
</comment>
<reference evidence="1" key="1">
    <citation type="journal article" date="2022" name="Int. J. Mol. Sci.">
        <title>Draft Genome of Tanacetum Coccineum: Genomic Comparison of Closely Related Tanacetum-Family Plants.</title>
        <authorList>
            <person name="Yamashiro T."/>
            <person name="Shiraishi A."/>
            <person name="Nakayama K."/>
            <person name="Satake H."/>
        </authorList>
    </citation>
    <scope>NUCLEOTIDE SEQUENCE</scope>
</reference>
<sequence>MAPRRSARASGANINDNANNNVVGLAELLTQIATNLNTGRAKNREGSSNTRRGCSYKNFMASNPKEFYGNEGAISFMSWFENVESKLNITKCDDTDKVEYAACLL</sequence>
<dbReference type="Proteomes" id="UP001151760">
    <property type="component" value="Unassembled WGS sequence"/>
</dbReference>
<reference evidence="1" key="2">
    <citation type="submission" date="2022-01" db="EMBL/GenBank/DDBJ databases">
        <authorList>
            <person name="Yamashiro T."/>
            <person name="Shiraishi A."/>
            <person name="Satake H."/>
            <person name="Nakayama K."/>
        </authorList>
    </citation>
    <scope>NUCLEOTIDE SEQUENCE</scope>
</reference>
<dbReference type="EMBL" id="BQNB010009521">
    <property type="protein sequence ID" value="GJS64669.1"/>
    <property type="molecule type" value="Genomic_DNA"/>
</dbReference>
<accession>A0ABQ4XHA8</accession>
<evidence type="ECO:0008006" key="3">
    <source>
        <dbReference type="Google" id="ProtNLM"/>
    </source>
</evidence>
<protein>
    <recommendedName>
        <fullName evidence="3">Reverse transcriptase domain-containing protein</fullName>
    </recommendedName>
</protein>
<gene>
    <name evidence="1" type="ORF">Tco_0679233</name>
</gene>
<proteinExistence type="predicted"/>
<evidence type="ECO:0000313" key="2">
    <source>
        <dbReference type="Proteomes" id="UP001151760"/>
    </source>
</evidence>
<organism evidence="1 2">
    <name type="scientific">Tanacetum coccineum</name>
    <dbReference type="NCBI Taxonomy" id="301880"/>
    <lineage>
        <taxon>Eukaryota</taxon>
        <taxon>Viridiplantae</taxon>
        <taxon>Streptophyta</taxon>
        <taxon>Embryophyta</taxon>
        <taxon>Tracheophyta</taxon>
        <taxon>Spermatophyta</taxon>
        <taxon>Magnoliopsida</taxon>
        <taxon>eudicotyledons</taxon>
        <taxon>Gunneridae</taxon>
        <taxon>Pentapetalae</taxon>
        <taxon>asterids</taxon>
        <taxon>campanulids</taxon>
        <taxon>Asterales</taxon>
        <taxon>Asteraceae</taxon>
        <taxon>Asteroideae</taxon>
        <taxon>Anthemideae</taxon>
        <taxon>Anthemidinae</taxon>
        <taxon>Tanacetum</taxon>
    </lineage>
</organism>
<evidence type="ECO:0000313" key="1">
    <source>
        <dbReference type="EMBL" id="GJS64669.1"/>
    </source>
</evidence>